<evidence type="ECO:0000313" key="3">
    <source>
        <dbReference type="Proteomes" id="UP001597463"/>
    </source>
</evidence>
<evidence type="ECO:0000259" key="1">
    <source>
        <dbReference type="Pfam" id="PF12697"/>
    </source>
</evidence>
<reference evidence="3" key="1">
    <citation type="journal article" date="2019" name="Int. J. Syst. Evol. Microbiol.">
        <title>The Global Catalogue of Microorganisms (GCM) 10K type strain sequencing project: providing services to taxonomists for standard genome sequencing and annotation.</title>
        <authorList>
            <consortium name="The Broad Institute Genomics Platform"/>
            <consortium name="The Broad Institute Genome Sequencing Center for Infectious Disease"/>
            <person name="Wu L."/>
            <person name="Ma J."/>
        </authorList>
    </citation>
    <scope>NUCLEOTIDE SEQUENCE [LARGE SCALE GENOMIC DNA]</scope>
    <source>
        <strain evidence="3">TISTR 1906</strain>
    </source>
</reference>
<keyword evidence="2" id="KW-0378">Hydrolase</keyword>
<comment type="caution">
    <text evidence="2">The sequence shown here is derived from an EMBL/GenBank/DDBJ whole genome shotgun (WGS) entry which is preliminary data.</text>
</comment>
<dbReference type="Pfam" id="PF12697">
    <property type="entry name" value="Abhydrolase_6"/>
    <property type="match status" value="1"/>
</dbReference>
<dbReference type="InterPro" id="IPR000073">
    <property type="entry name" value="AB_hydrolase_1"/>
</dbReference>
<organism evidence="2 3">
    <name type="scientific">Comamonas terrae</name>
    <dbReference type="NCBI Taxonomy" id="673548"/>
    <lineage>
        <taxon>Bacteria</taxon>
        <taxon>Pseudomonadati</taxon>
        <taxon>Pseudomonadota</taxon>
        <taxon>Betaproteobacteria</taxon>
        <taxon>Burkholderiales</taxon>
        <taxon>Comamonadaceae</taxon>
        <taxon>Comamonas</taxon>
    </lineage>
</organism>
<dbReference type="RefSeq" id="WP_066476442.1">
    <property type="nucleotide sequence ID" value="NZ_BCNT01000006.1"/>
</dbReference>
<accession>A0ABW5UV72</accession>
<feature type="domain" description="AB hydrolase-1" evidence="1">
    <location>
        <begin position="16"/>
        <end position="276"/>
    </location>
</feature>
<dbReference type="PANTHER" id="PTHR43798:SF33">
    <property type="entry name" value="HYDROLASE, PUTATIVE (AFU_ORTHOLOGUE AFUA_2G14860)-RELATED"/>
    <property type="match status" value="1"/>
</dbReference>
<dbReference type="Gene3D" id="3.40.50.1820">
    <property type="entry name" value="alpha/beta hydrolase"/>
    <property type="match status" value="1"/>
</dbReference>
<dbReference type="PANTHER" id="PTHR43798">
    <property type="entry name" value="MONOACYLGLYCEROL LIPASE"/>
    <property type="match status" value="1"/>
</dbReference>
<dbReference type="Proteomes" id="UP001597463">
    <property type="component" value="Unassembled WGS sequence"/>
</dbReference>
<proteinExistence type="predicted"/>
<keyword evidence="3" id="KW-1185">Reference proteome</keyword>
<dbReference type="InterPro" id="IPR050266">
    <property type="entry name" value="AB_hydrolase_sf"/>
</dbReference>
<dbReference type="SUPFAM" id="SSF53474">
    <property type="entry name" value="alpha/beta-Hydrolases"/>
    <property type="match status" value="1"/>
</dbReference>
<sequence>MTKLRTRTPADPPAFLHGKPLPLVFSHANSFPLPTYRLLISLLQQRGMEVRGVERFGHDPRYPVSNNWPHLVEQLHQFVRAEVERLGQPVFLAGHSLGGLLSVMTASRHPELVRGVLMLDSPLIGGWKANALGLAKRTQLVGSISPGKISQRRRTTWASTQEALEHFRSKKAFAQWHPQVLQDYVENGLADAGGKRTLLFTREVETAIYNTLPSNFASQLRRHPLRCPAAFIGGRASVEMRQVGMELTERVTRGRIMMLDGGHLFPMERPEATAAAMEAALLNLAQTAELHKA</sequence>
<dbReference type="EMBL" id="JBHUMV010000010">
    <property type="protein sequence ID" value="MFD2756292.1"/>
    <property type="molecule type" value="Genomic_DNA"/>
</dbReference>
<dbReference type="GO" id="GO:0016787">
    <property type="term" value="F:hydrolase activity"/>
    <property type="evidence" value="ECO:0007669"/>
    <property type="project" value="UniProtKB-KW"/>
</dbReference>
<evidence type="ECO:0000313" key="2">
    <source>
        <dbReference type="EMBL" id="MFD2756292.1"/>
    </source>
</evidence>
<dbReference type="InterPro" id="IPR029058">
    <property type="entry name" value="AB_hydrolase_fold"/>
</dbReference>
<protein>
    <submittedName>
        <fullName evidence="2">Alpha/beta hydrolase</fullName>
    </submittedName>
</protein>
<gene>
    <name evidence="2" type="ORF">ACFSW6_19640</name>
</gene>
<name>A0ABW5UV72_9BURK</name>